<dbReference type="Pfam" id="PF01389">
    <property type="entry name" value="OmpA_membrane"/>
    <property type="match status" value="1"/>
</dbReference>
<dbReference type="GO" id="GO:0015288">
    <property type="term" value="F:porin activity"/>
    <property type="evidence" value="ECO:0007669"/>
    <property type="project" value="UniProtKB-KW"/>
</dbReference>
<dbReference type="EMBL" id="FUYB01000004">
    <property type="protein sequence ID" value="SKA73706.1"/>
    <property type="molecule type" value="Genomic_DNA"/>
</dbReference>
<accession>A0A1T4W8V8</accession>
<evidence type="ECO:0000313" key="5">
    <source>
        <dbReference type="EMBL" id="SKA73706.1"/>
    </source>
</evidence>
<keyword evidence="5" id="KW-0472">Membrane</keyword>
<comment type="similarity">
    <text evidence="1">Belongs to the outer membrane OOP (TC 1.B.6) superfamily. OmpA family.</text>
</comment>
<dbReference type="InterPro" id="IPR011250">
    <property type="entry name" value="OMP/PagP_B-barrel"/>
</dbReference>
<dbReference type="InterPro" id="IPR000498">
    <property type="entry name" value="OmpA-like_TM_dom"/>
</dbReference>
<keyword evidence="3" id="KW-0732">Signal</keyword>
<dbReference type="GO" id="GO:0009279">
    <property type="term" value="C:cell outer membrane"/>
    <property type="evidence" value="ECO:0007669"/>
    <property type="project" value="InterPro"/>
</dbReference>
<evidence type="ECO:0000259" key="4">
    <source>
        <dbReference type="Pfam" id="PF01389"/>
    </source>
</evidence>
<dbReference type="STRING" id="92487.SAMN02745130_01269"/>
<evidence type="ECO:0000256" key="3">
    <source>
        <dbReference type="SAM" id="SignalP"/>
    </source>
</evidence>
<dbReference type="Proteomes" id="UP000190460">
    <property type="component" value="Unassembled WGS sequence"/>
</dbReference>
<protein>
    <submittedName>
        <fullName evidence="5">OmpA-like transmembrane domain-containing protein</fullName>
    </submittedName>
</protein>
<evidence type="ECO:0000313" key="6">
    <source>
        <dbReference type="Proteomes" id="UP000190460"/>
    </source>
</evidence>
<evidence type="ECO:0000256" key="1">
    <source>
        <dbReference type="ARBA" id="ARBA00005710"/>
    </source>
</evidence>
<dbReference type="RefSeq" id="WP_078921740.1">
    <property type="nucleotide sequence ID" value="NZ_FUYB01000004.1"/>
</dbReference>
<reference evidence="5 6" key="1">
    <citation type="submission" date="2017-02" db="EMBL/GenBank/DDBJ databases">
        <authorList>
            <person name="Peterson S.W."/>
        </authorList>
    </citation>
    <scope>NUCLEOTIDE SEQUENCE [LARGE SCALE GENOMIC DNA]</scope>
    <source>
        <strain evidence="5 6">ATCC 49788</strain>
    </source>
</reference>
<keyword evidence="5" id="KW-0812">Transmembrane</keyword>
<feature type="signal peptide" evidence="3">
    <location>
        <begin position="1"/>
        <end position="21"/>
    </location>
</feature>
<name>A0A1T4W8V8_9GAMM</name>
<proteinExistence type="inferred from homology"/>
<feature type="chain" id="PRO_5012301272" evidence="3">
    <location>
        <begin position="22"/>
        <end position="184"/>
    </location>
</feature>
<dbReference type="Gene3D" id="2.40.160.20">
    <property type="match status" value="1"/>
</dbReference>
<dbReference type="OrthoDB" id="5624609at2"/>
<sequence length="184" mass="19644">MKKYLLGSALALLLAQGSVFAYDYSYTEDTYKDGSVNFYVGAGLGILGGDSADACDKMDLNCFSWKTFVGYRPLENFALEGGYHNLFSGRSQLDGTKVESTGLSASALAIHSLKDNIDLFGKLGFLAWEARTDGIAKADGTDMLLGGGVQSKLTENIGLRGEVEYVGGDLDSTNYSAGLTYSTF</sequence>
<keyword evidence="6" id="KW-1185">Reference proteome</keyword>
<keyword evidence="2" id="KW-0406">Ion transport</keyword>
<gene>
    <name evidence="5" type="ORF">SAMN02745130_01269</name>
</gene>
<dbReference type="AlphaFoldDB" id="A0A1T4W8V8"/>
<dbReference type="SUPFAM" id="SSF56925">
    <property type="entry name" value="OMPA-like"/>
    <property type="match status" value="1"/>
</dbReference>
<evidence type="ECO:0000256" key="2">
    <source>
        <dbReference type="ARBA" id="ARBA00023114"/>
    </source>
</evidence>
<feature type="domain" description="Outer membrane protein OmpA-like transmembrane" evidence="4">
    <location>
        <begin position="37"/>
        <end position="166"/>
    </location>
</feature>
<dbReference type="GO" id="GO:0046930">
    <property type="term" value="C:pore complex"/>
    <property type="evidence" value="ECO:0007669"/>
    <property type="project" value="UniProtKB-KW"/>
</dbReference>
<keyword evidence="2" id="KW-0626">Porin</keyword>
<organism evidence="5 6">
    <name type="scientific">Thiothrix eikelboomii</name>
    <dbReference type="NCBI Taxonomy" id="92487"/>
    <lineage>
        <taxon>Bacteria</taxon>
        <taxon>Pseudomonadati</taxon>
        <taxon>Pseudomonadota</taxon>
        <taxon>Gammaproteobacteria</taxon>
        <taxon>Thiotrichales</taxon>
        <taxon>Thiotrichaceae</taxon>
        <taxon>Thiothrix</taxon>
    </lineage>
</organism>
<keyword evidence="2" id="KW-0813">Transport</keyword>